<feature type="domain" description="DM13" evidence="2">
    <location>
        <begin position="31"/>
        <end position="129"/>
    </location>
</feature>
<dbReference type="InterPro" id="IPR006311">
    <property type="entry name" value="TAT_signal"/>
</dbReference>
<feature type="signal peptide" evidence="1">
    <location>
        <begin position="1"/>
        <end position="27"/>
    </location>
</feature>
<evidence type="ECO:0000256" key="1">
    <source>
        <dbReference type="SAM" id="SignalP"/>
    </source>
</evidence>
<evidence type="ECO:0000313" key="4">
    <source>
        <dbReference type="Proteomes" id="UP001623232"/>
    </source>
</evidence>
<evidence type="ECO:0000313" key="3">
    <source>
        <dbReference type="EMBL" id="WZK89204.1"/>
    </source>
</evidence>
<evidence type="ECO:0000259" key="2">
    <source>
        <dbReference type="PROSITE" id="PS51549"/>
    </source>
</evidence>
<keyword evidence="1" id="KW-0732">Signal</keyword>
<dbReference type="EMBL" id="CP123584">
    <property type="protein sequence ID" value="WZK89204.1"/>
    <property type="molecule type" value="Genomic_DNA"/>
</dbReference>
<accession>A0ABZ2XWI1</accession>
<dbReference type="PROSITE" id="PS51549">
    <property type="entry name" value="DM13"/>
    <property type="match status" value="1"/>
</dbReference>
<gene>
    <name evidence="3" type="ORF">QEZ52_01235</name>
</gene>
<reference evidence="3 4" key="1">
    <citation type="submission" date="2023-04" db="EMBL/GenBank/DDBJ databases">
        <title>Complete genome sequence of Alisedimentitalea scapharcae.</title>
        <authorList>
            <person name="Rong J.-C."/>
            <person name="Yi M.-L."/>
            <person name="Zhao Q."/>
        </authorList>
    </citation>
    <scope>NUCLEOTIDE SEQUENCE [LARGE SCALE GENOMIC DNA]</scope>
    <source>
        <strain evidence="3 4">KCTC 42119</strain>
    </source>
</reference>
<dbReference type="PROSITE" id="PS51318">
    <property type="entry name" value="TAT"/>
    <property type="match status" value="1"/>
</dbReference>
<dbReference type="RefSeq" id="WP_406647248.1">
    <property type="nucleotide sequence ID" value="NZ_CP123584.1"/>
</dbReference>
<feature type="chain" id="PRO_5045820981" evidence="1">
    <location>
        <begin position="28"/>
        <end position="129"/>
    </location>
</feature>
<dbReference type="Proteomes" id="UP001623232">
    <property type="component" value="Chromosome"/>
</dbReference>
<proteinExistence type="predicted"/>
<organism evidence="3 4">
    <name type="scientific">Aliisedimentitalea scapharcae</name>
    <dbReference type="NCBI Taxonomy" id="1524259"/>
    <lineage>
        <taxon>Bacteria</taxon>
        <taxon>Pseudomonadati</taxon>
        <taxon>Pseudomonadota</taxon>
        <taxon>Alphaproteobacteria</taxon>
        <taxon>Rhodobacterales</taxon>
        <taxon>Roseobacteraceae</taxon>
        <taxon>Aliisedimentitalea</taxon>
    </lineage>
</organism>
<sequence>MINRRNFLSVAVASGAALIISGPQAFAAEGGHFEGRSKHITTGKVKIVKKDGGYVVELGNDFSLDGAPDPRVGLGKNGKYDPATDLGELRNLKGGQSYAVPAGVDISGHNEVYIWCRKFNVPLGVATLN</sequence>
<name>A0ABZ2XWI1_9RHOB</name>
<dbReference type="InterPro" id="IPR019545">
    <property type="entry name" value="DM13_domain"/>
</dbReference>
<dbReference type="Pfam" id="PF10517">
    <property type="entry name" value="DM13"/>
    <property type="match status" value="1"/>
</dbReference>
<protein>
    <submittedName>
        <fullName evidence="3">DM13 domain-containing protein</fullName>
    </submittedName>
</protein>
<keyword evidence="4" id="KW-1185">Reference proteome</keyword>